<protein>
    <submittedName>
        <fullName evidence="1">Uncharacterized protein</fullName>
    </submittedName>
</protein>
<keyword evidence="2" id="KW-1185">Reference proteome</keyword>
<dbReference type="Proteomes" id="UP000032735">
    <property type="component" value="Chromosome"/>
</dbReference>
<reference evidence="1 2" key="1">
    <citation type="submission" date="2013-07" db="EMBL/GenBank/DDBJ databases">
        <authorList>
            <person name="Genoscope - CEA"/>
        </authorList>
    </citation>
    <scope>NUCLEOTIDE SEQUENCE [LARGE SCALE GENOMIC DNA]</scope>
    <source>
        <strain evidence="1 2">G6</strain>
    </source>
</reference>
<dbReference type="STRING" id="1354304.XPG1_0285"/>
<proteinExistence type="predicted"/>
<evidence type="ECO:0000313" key="2">
    <source>
        <dbReference type="Proteomes" id="UP000032735"/>
    </source>
</evidence>
<gene>
    <name evidence="1" type="ORF">XPG1_0285</name>
</gene>
<accession>A0A068R1F8</accession>
<dbReference type="EMBL" id="FO704551">
    <property type="protein sequence ID" value="CDG19940.1"/>
    <property type="molecule type" value="Genomic_DNA"/>
</dbReference>
<organism evidence="1 2">
    <name type="scientific">Xenorhabdus poinarii G6</name>
    <dbReference type="NCBI Taxonomy" id="1354304"/>
    <lineage>
        <taxon>Bacteria</taxon>
        <taxon>Pseudomonadati</taxon>
        <taxon>Pseudomonadota</taxon>
        <taxon>Gammaproteobacteria</taxon>
        <taxon>Enterobacterales</taxon>
        <taxon>Morganellaceae</taxon>
        <taxon>Xenorhabdus</taxon>
    </lineage>
</organism>
<name>A0A068R1F8_9GAMM</name>
<dbReference type="AlphaFoldDB" id="A0A068R1F8"/>
<dbReference type="KEGG" id="xpo:XPG1_0285"/>
<sequence>MAKYVTDPSYVLGLYNRLKRFSDNIKAAYEKKSAMASTINHITEEYLDKKRAHSL</sequence>
<evidence type="ECO:0000313" key="1">
    <source>
        <dbReference type="EMBL" id="CDG19940.1"/>
    </source>
</evidence>
<dbReference type="HOGENOM" id="CLU_3031507_0_0_6"/>